<name>I2GKP1_9BACT</name>
<evidence type="ECO:0000313" key="1">
    <source>
        <dbReference type="EMBL" id="CCH54467.1"/>
    </source>
</evidence>
<dbReference type="Proteomes" id="UP000009309">
    <property type="component" value="Unassembled WGS sequence"/>
</dbReference>
<dbReference type="EMBL" id="CAIT01000007">
    <property type="protein sequence ID" value="CCH54467.1"/>
    <property type="molecule type" value="Genomic_DNA"/>
</dbReference>
<sequence>MIGNYFVNDADYKSHQDQAAQELISRGVFEVRNDLVHSYSVTLRSTCLMPPPKWM</sequence>
<protein>
    <submittedName>
        <fullName evidence="1">Uncharacterized protein</fullName>
    </submittedName>
</protein>
<evidence type="ECO:0000313" key="2">
    <source>
        <dbReference type="Proteomes" id="UP000009309"/>
    </source>
</evidence>
<keyword evidence="2" id="KW-1185">Reference proteome</keyword>
<comment type="caution">
    <text evidence="1">The sequence shown here is derived from an EMBL/GenBank/DDBJ whole genome shotgun (WGS) entry which is preliminary data.</text>
</comment>
<proteinExistence type="predicted"/>
<dbReference type="AlphaFoldDB" id="I2GKP1"/>
<gene>
    <name evidence="1" type="ORF">BN8_03640</name>
</gene>
<organism evidence="1 2">
    <name type="scientific">Fibrisoma limi BUZ 3</name>
    <dbReference type="NCBI Taxonomy" id="1185876"/>
    <lineage>
        <taxon>Bacteria</taxon>
        <taxon>Pseudomonadati</taxon>
        <taxon>Bacteroidota</taxon>
        <taxon>Cytophagia</taxon>
        <taxon>Cytophagales</taxon>
        <taxon>Spirosomataceae</taxon>
        <taxon>Fibrisoma</taxon>
    </lineage>
</organism>
<accession>I2GKP1</accession>
<reference evidence="1 2" key="1">
    <citation type="journal article" date="2012" name="J. Bacteriol.">
        <title>Genome Sequence of the Filamentous Bacterium Fibrisoma limi BUZ 3T.</title>
        <authorList>
            <person name="Filippini M."/>
            <person name="Qi W."/>
            <person name="Jaenicke S."/>
            <person name="Goesmann A."/>
            <person name="Smits T.H."/>
            <person name="Bagheri H.C."/>
        </authorList>
    </citation>
    <scope>NUCLEOTIDE SEQUENCE [LARGE SCALE GENOMIC DNA]</scope>
    <source>
        <strain evidence="2">BUZ 3T</strain>
    </source>
</reference>